<dbReference type="EMBL" id="LPEQ01000048">
    <property type="protein sequence ID" value="KVV51696.1"/>
    <property type="molecule type" value="Genomic_DNA"/>
</dbReference>
<dbReference type="AlphaFoldDB" id="A0A106E8C8"/>
<protein>
    <submittedName>
        <fullName evidence="1">Uncharacterized protein</fullName>
    </submittedName>
</protein>
<reference evidence="1 2" key="1">
    <citation type="submission" date="2015-11" db="EMBL/GenBank/DDBJ databases">
        <title>Expanding the genomic diversity of Burkholderia species for the development of highly accurate diagnostics.</title>
        <authorList>
            <person name="Sahl J."/>
            <person name="Keim P."/>
            <person name="Wagner D."/>
        </authorList>
    </citation>
    <scope>NUCLEOTIDE SEQUENCE [LARGE SCALE GENOMIC DNA]</scope>
    <source>
        <strain evidence="1 2">MSMB1301WGS</strain>
    </source>
</reference>
<comment type="caution">
    <text evidence="1">The sequence shown here is derived from an EMBL/GenBank/DDBJ whole genome shotgun (WGS) entry which is preliminary data.</text>
</comment>
<gene>
    <name evidence="1" type="ORF">WT27_31000</name>
</gene>
<evidence type="ECO:0000313" key="2">
    <source>
        <dbReference type="Proteomes" id="UP000062317"/>
    </source>
</evidence>
<name>A0A106E8C8_9BURK</name>
<proteinExistence type="predicted"/>
<organism evidence="1 2">
    <name type="scientific">Burkholderia territorii</name>
    <dbReference type="NCBI Taxonomy" id="1503055"/>
    <lineage>
        <taxon>Bacteria</taxon>
        <taxon>Pseudomonadati</taxon>
        <taxon>Pseudomonadota</taxon>
        <taxon>Betaproteobacteria</taxon>
        <taxon>Burkholderiales</taxon>
        <taxon>Burkholderiaceae</taxon>
        <taxon>Burkholderia</taxon>
        <taxon>Burkholderia cepacia complex</taxon>
    </lineage>
</organism>
<sequence>MHGDTGCTSTRPSSTDTKQEIAVSRNAIQRAAVVPAVSHRFVPGASIAFDAAHRAERSRANR</sequence>
<dbReference type="Proteomes" id="UP000062317">
    <property type="component" value="Unassembled WGS sequence"/>
</dbReference>
<accession>A0A106E8C8</accession>
<keyword evidence="2" id="KW-1185">Reference proteome</keyword>
<evidence type="ECO:0000313" key="1">
    <source>
        <dbReference type="EMBL" id="KVV51696.1"/>
    </source>
</evidence>